<sequence>MCLGAILPLQLTSIVVLQADLFSFIFFKRCYRTLYINNIRLQNSATERPVVSSEKRIVKVHGIVSLFVVNHKILQRTCVLVFVQQLIAHHVGHERILAVETARDVRTIVFGLTL</sequence>
<proteinExistence type="predicted"/>
<dbReference type="EMBL" id="ML976689">
    <property type="protein sequence ID" value="KAF1972068.1"/>
    <property type="molecule type" value="Genomic_DNA"/>
</dbReference>
<accession>A0A6A5V5D1</accession>
<feature type="chain" id="PRO_5025387599" description="Secreted protein" evidence="1">
    <location>
        <begin position="20"/>
        <end position="114"/>
    </location>
</feature>
<gene>
    <name evidence="2" type="ORF">BU23DRAFT_165599</name>
</gene>
<reference evidence="2" key="1">
    <citation type="journal article" date="2020" name="Stud. Mycol.">
        <title>101 Dothideomycetes genomes: a test case for predicting lifestyles and emergence of pathogens.</title>
        <authorList>
            <person name="Haridas S."/>
            <person name="Albert R."/>
            <person name="Binder M."/>
            <person name="Bloem J."/>
            <person name="Labutti K."/>
            <person name="Salamov A."/>
            <person name="Andreopoulos B."/>
            <person name="Baker S."/>
            <person name="Barry K."/>
            <person name="Bills G."/>
            <person name="Bluhm B."/>
            <person name="Cannon C."/>
            <person name="Castanera R."/>
            <person name="Culley D."/>
            <person name="Daum C."/>
            <person name="Ezra D."/>
            <person name="Gonzalez J."/>
            <person name="Henrissat B."/>
            <person name="Kuo A."/>
            <person name="Liang C."/>
            <person name="Lipzen A."/>
            <person name="Lutzoni F."/>
            <person name="Magnuson J."/>
            <person name="Mondo S."/>
            <person name="Nolan M."/>
            <person name="Ohm R."/>
            <person name="Pangilinan J."/>
            <person name="Park H.-J."/>
            <person name="Ramirez L."/>
            <person name="Alfaro M."/>
            <person name="Sun H."/>
            <person name="Tritt A."/>
            <person name="Yoshinaga Y."/>
            <person name="Zwiers L.-H."/>
            <person name="Turgeon B."/>
            <person name="Goodwin S."/>
            <person name="Spatafora J."/>
            <person name="Crous P."/>
            <person name="Grigoriev I."/>
        </authorList>
    </citation>
    <scope>NUCLEOTIDE SEQUENCE</scope>
    <source>
        <strain evidence="2">CBS 107.79</strain>
    </source>
</reference>
<evidence type="ECO:0008006" key="4">
    <source>
        <dbReference type="Google" id="ProtNLM"/>
    </source>
</evidence>
<feature type="signal peptide" evidence="1">
    <location>
        <begin position="1"/>
        <end position="19"/>
    </location>
</feature>
<protein>
    <recommendedName>
        <fullName evidence="4">Secreted protein</fullName>
    </recommendedName>
</protein>
<evidence type="ECO:0000313" key="2">
    <source>
        <dbReference type="EMBL" id="KAF1972068.1"/>
    </source>
</evidence>
<dbReference type="Proteomes" id="UP000800036">
    <property type="component" value="Unassembled WGS sequence"/>
</dbReference>
<keyword evidence="3" id="KW-1185">Reference proteome</keyword>
<evidence type="ECO:0000313" key="3">
    <source>
        <dbReference type="Proteomes" id="UP000800036"/>
    </source>
</evidence>
<organism evidence="2 3">
    <name type="scientific">Bimuria novae-zelandiae CBS 107.79</name>
    <dbReference type="NCBI Taxonomy" id="1447943"/>
    <lineage>
        <taxon>Eukaryota</taxon>
        <taxon>Fungi</taxon>
        <taxon>Dikarya</taxon>
        <taxon>Ascomycota</taxon>
        <taxon>Pezizomycotina</taxon>
        <taxon>Dothideomycetes</taxon>
        <taxon>Pleosporomycetidae</taxon>
        <taxon>Pleosporales</taxon>
        <taxon>Massarineae</taxon>
        <taxon>Didymosphaeriaceae</taxon>
        <taxon>Bimuria</taxon>
    </lineage>
</organism>
<name>A0A6A5V5D1_9PLEO</name>
<keyword evidence="1" id="KW-0732">Signal</keyword>
<evidence type="ECO:0000256" key="1">
    <source>
        <dbReference type="SAM" id="SignalP"/>
    </source>
</evidence>
<dbReference type="AlphaFoldDB" id="A0A6A5V5D1"/>